<protein>
    <submittedName>
        <fullName evidence="6">Phage integrase protein</fullName>
    </submittedName>
</protein>
<dbReference type="Pfam" id="PF12482">
    <property type="entry name" value="DUF3701"/>
    <property type="match status" value="1"/>
</dbReference>
<keyword evidence="1" id="KW-0229">DNA integration</keyword>
<dbReference type="GO" id="GO:0003677">
    <property type="term" value="F:DNA binding"/>
    <property type="evidence" value="ECO:0007669"/>
    <property type="project" value="UniProtKB-UniRule"/>
</dbReference>
<evidence type="ECO:0000256" key="1">
    <source>
        <dbReference type="ARBA" id="ARBA00022908"/>
    </source>
</evidence>
<dbReference type="InterPro" id="IPR011010">
    <property type="entry name" value="DNA_brk_join_enz"/>
</dbReference>
<dbReference type="EMBL" id="FPBH01000015">
    <property type="protein sequence ID" value="SFU20959.1"/>
    <property type="molecule type" value="Genomic_DNA"/>
</dbReference>
<dbReference type="AlphaFoldDB" id="A0A1I7EAM2"/>
<dbReference type="InterPro" id="IPR010998">
    <property type="entry name" value="Integrase_recombinase_N"/>
</dbReference>
<feature type="compositionally biased region" description="Low complexity" evidence="4">
    <location>
        <begin position="13"/>
        <end position="32"/>
    </location>
</feature>
<evidence type="ECO:0000313" key="7">
    <source>
        <dbReference type="Proteomes" id="UP000198844"/>
    </source>
</evidence>
<proteinExistence type="predicted"/>
<accession>A0A1I7EAM2</accession>
<feature type="domain" description="Core-binding (CB)" evidence="5">
    <location>
        <begin position="248"/>
        <end position="352"/>
    </location>
</feature>
<reference evidence="6 7" key="1">
    <citation type="submission" date="2016-10" db="EMBL/GenBank/DDBJ databases">
        <authorList>
            <person name="de Groot N.N."/>
        </authorList>
    </citation>
    <scope>NUCLEOTIDE SEQUENCE [LARGE SCALE GENOMIC DNA]</scope>
    <source>
        <strain evidence="6 7">LMG 27731</strain>
    </source>
</reference>
<dbReference type="InterPro" id="IPR022169">
    <property type="entry name" value="DUF3701"/>
</dbReference>
<dbReference type="Gene3D" id="1.10.150.130">
    <property type="match status" value="1"/>
</dbReference>
<dbReference type="GO" id="GO:0015074">
    <property type="term" value="P:DNA integration"/>
    <property type="evidence" value="ECO:0007669"/>
    <property type="project" value="UniProtKB-KW"/>
</dbReference>
<name>A0A1I7EAM2_9BURK</name>
<sequence length="432" mass="47920">MKTLTSRARRGRGAPPATDGSDAIGPAATDAAHPAAPAFPDLASLAALRAWYEGLTARAAVTHYLPHRRADGQSSRALISRIRRALVAFAHARQRDDLAHPFDQPAADRTRRAAAVVHAIDLLRSTPMPAPRLTDDLALWLAPRAVRALHAQRIRTFAELTLRAPRRRRWWLAIPGLGATGARHVEAFFAAHPRLTARARELVDATQPVQDEQHTLVVPWEQLVLPEDLDGSRGRFRAPREACLLNAGNDYEAVQSWLALHEPADTQRAYRKEAERLILWAITERQQPLSSLTTDDAIAYRSFLRRPVPRGRWTGPPCSRRSAGWRPFAHGLSPRSAAYALSVIRALFRWLIEQCYVLANPFAGIRVRGASSHGPFDTARSLTGHEWRTVRALADGLESTGWSGWTPTPALPARFQLCDGAARARARERDAR</sequence>
<evidence type="ECO:0000313" key="6">
    <source>
        <dbReference type="EMBL" id="SFU20959.1"/>
    </source>
</evidence>
<dbReference type="Proteomes" id="UP000198844">
    <property type="component" value="Unassembled WGS sequence"/>
</dbReference>
<dbReference type="SUPFAM" id="SSF56349">
    <property type="entry name" value="DNA breaking-rejoining enzymes"/>
    <property type="match status" value="1"/>
</dbReference>
<evidence type="ECO:0000256" key="2">
    <source>
        <dbReference type="ARBA" id="ARBA00023125"/>
    </source>
</evidence>
<dbReference type="PROSITE" id="PS51900">
    <property type="entry name" value="CB"/>
    <property type="match status" value="1"/>
</dbReference>
<dbReference type="InterPro" id="IPR044068">
    <property type="entry name" value="CB"/>
</dbReference>
<gene>
    <name evidence="6" type="ORF">SAMN05192563_1015153</name>
</gene>
<organism evidence="6 7">
    <name type="scientific">Paraburkholderia aspalathi</name>
    <dbReference type="NCBI Taxonomy" id="1324617"/>
    <lineage>
        <taxon>Bacteria</taxon>
        <taxon>Pseudomonadati</taxon>
        <taxon>Pseudomonadota</taxon>
        <taxon>Betaproteobacteria</taxon>
        <taxon>Burkholderiales</taxon>
        <taxon>Burkholderiaceae</taxon>
        <taxon>Paraburkholderia</taxon>
    </lineage>
</organism>
<evidence type="ECO:0000256" key="4">
    <source>
        <dbReference type="SAM" id="MobiDB-lite"/>
    </source>
</evidence>
<evidence type="ECO:0000259" key="5">
    <source>
        <dbReference type="PROSITE" id="PS51900"/>
    </source>
</evidence>
<keyword evidence="2 3" id="KW-0238">DNA-binding</keyword>
<feature type="region of interest" description="Disordered" evidence="4">
    <location>
        <begin position="1"/>
        <end position="32"/>
    </location>
</feature>
<evidence type="ECO:0000256" key="3">
    <source>
        <dbReference type="PROSITE-ProRule" id="PRU01248"/>
    </source>
</evidence>